<dbReference type="Proteomes" id="UP000071859">
    <property type="component" value="Unassembled WGS sequence"/>
</dbReference>
<name>A0A158BYV6_9BURK</name>
<keyword evidence="2" id="KW-1185">Reference proteome</keyword>
<evidence type="ECO:0000313" key="2">
    <source>
        <dbReference type="Proteomes" id="UP000071859"/>
    </source>
</evidence>
<evidence type="ECO:0000313" key="1">
    <source>
        <dbReference type="EMBL" id="SAK75289.1"/>
    </source>
</evidence>
<keyword evidence="1" id="KW-0808">Transferase</keyword>
<protein>
    <submittedName>
        <fullName evidence="1">CMP-N-acetylneuraminate-beta-galactosamide-alpha-2,3-sialyltransferase</fullName>
        <ecNumber evidence="1">2.4.99.-</ecNumber>
    </submittedName>
</protein>
<proteinExistence type="predicted"/>
<sequence>MNLLICYTPLHVLIAERLVALGELGEFYLLYICFNDSDRHDFYFRRLAESATYGGELLRLPHDWRDPFVIARWRVRQMPLKPRTLFCGNIKHAHSRWAAYLFGIKQFKTFDDGSGNIASSGYFYDMSESAAGKTLFSTLAPRYLYRNVIRKIDVHFSIYEEPNVYSKFARQTRRIPLLINQRFSREPGEGKVTVYVGHALVEDALKSREEGERLDRAVFRKYGVDHFLPHPRSANLSFYAPLRDVAETTPLVAEEFVLGLLEQYANVRVIGFKSSALLNLAFVPGVDVINLNANDAVEQASSLSIAMQARKIRTVTESELLSDYEKTDA</sequence>
<accession>A0A158BYV6</accession>
<dbReference type="Pfam" id="PF07922">
    <property type="entry name" value="Glyco_transf_52"/>
    <property type="match status" value="1"/>
</dbReference>
<reference evidence="1" key="1">
    <citation type="submission" date="2016-01" db="EMBL/GenBank/DDBJ databases">
        <authorList>
            <person name="Peeters C."/>
        </authorList>
    </citation>
    <scope>NUCLEOTIDE SEQUENCE</scope>
    <source>
        <strain evidence="1">LMG 29321</strain>
    </source>
</reference>
<dbReference type="OrthoDB" id="2339372at2"/>
<dbReference type="RefSeq" id="WP_062605878.1">
    <property type="nucleotide sequence ID" value="NZ_FCOX02000015.1"/>
</dbReference>
<dbReference type="Gene3D" id="3.30.370.20">
    <property type="match status" value="1"/>
</dbReference>
<dbReference type="InterPro" id="IPR012477">
    <property type="entry name" value="Glyco_transf_52"/>
</dbReference>
<dbReference type="EC" id="2.4.99.-" evidence="1"/>
<dbReference type="AlphaFoldDB" id="A0A158BYV6"/>
<keyword evidence="1" id="KW-0328">Glycosyltransferase</keyword>
<comment type="caution">
    <text evidence="1">The sequence shown here is derived from an EMBL/GenBank/DDBJ whole genome shotgun (WGS) entry which is preliminary data.</text>
</comment>
<dbReference type="EMBL" id="FCOX02000015">
    <property type="protein sequence ID" value="SAK75289.1"/>
    <property type="molecule type" value="Genomic_DNA"/>
</dbReference>
<dbReference type="GO" id="GO:0016757">
    <property type="term" value="F:glycosyltransferase activity"/>
    <property type="evidence" value="ECO:0007669"/>
    <property type="project" value="UniProtKB-KW"/>
</dbReference>
<gene>
    <name evidence="1" type="primary">lst</name>
    <name evidence="1" type="ORF">AWB78_03275</name>
</gene>
<organism evidence="1 2">
    <name type="scientific">Caballeronia calidae</name>
    <dbReference type="NCBI Taxonomy" id="1777139"/>
    <lineage>
        <taxon>Bacteria</taxon>
        <taxon>Pseudomonadati</taxon>
        <taxon>Pseudomonadota</taxon>
        <taxon>Betaproteobacteria</taxon>
        <taxon>Burkholderiales</taxon>
        <taxon>Burkholderiaceae</taxon>
        <taxon>Caballeronia</taxon>
    </lineage>
</organism>